<dbReference type="InterPro" id="IPR027417">
    <property type="entry name" value="P-loop_NTPase"/>
</dbReference>
<feature type="transmembrane region" description="Helical" evidence="1">
    <location>
        <begin position="19"/>
        <end position="37"/>
    </location>
</feature>
<dbReference type="Pfam" id="PF19993">
    <property type="entry name" value="DO-GTPase2"/>
    <property type="match status" value="1"/>
</dbReference>
<keyword evidence="1" id="KW-1133">Transmembrane helix</keyword>
<dbReference type="InterPro" id="IPR045528">
    <property type="entry name" value="DO-GTPase2"/>
</dbReference>
<reference evidence="3 4" key="1">
    <citation type="submission" date="2018-11" db="EMBL/GenBank/DDBJ databases">
        <title>The draft genome sequence of Amphritea balenae JAMM 1525T.</title>
        <authorList>
            <person name="Fang Z."/>
            <person name="Zhang Y."/>
            <person name="Han X."/>
        </authorList>
    </citation>
    <scope>NUCLEOTIDE SEQUENCE [LARGE SCALE GENOMIC DNA]</scope>
    <source>
        <strain evidence="3 4">JAMM 1525</strain>
    </source>
</reference>
<evidence type="ECO:0000313" key="4">
    <source>
        <dbReference type="Proteomes" id="UP000267535"/>
    </source>
</evidence>
<dbReference type="RefSeq" id="WP_124926553.1">
    <property type="nucleotide sequence ID" value="NZ_BMOH01000002.1"/>
</dbReference>
<keyword evidence="1" id="KW-0812">Transmembrane</keyword>
<evidence type="ECO:0000259" key="2">
    <source>
        <dbReference type="Pfam" id="PF19993"/>
    </source>
</evidence>
<dbReference type="Proteomes" id="UP000267535">
    <property type="component" value="Unassembled WGS sequence"/>
</dbReference>
<protein>
    <recommendedName>
        <fullName evidence="2">Double-GTPase 2 domain-containing protein</fullName>
    </recommendedName>
</protein>
<evidence type="ECO:0000256" key="1">
    <source>
        <dbReference type="SAM" id="Phobius"/>
    </source>
</evidence>
<name>A0A3P1SQR0_9GAMM</name>
<dbReference type="OrthoDB" id="355159at2"/>
<keyword evidence="1" id="KW-0472">Membrane</keyword>
<dbReference type="SUPFAM" id="SSF52540">
    <property type="entry name" value="P-loop containing nucleoside triphosphate hydrolases"/>
    <property type="match status" value="1"/>
</dbReference>
<keyword evidence="4" id="KW-1185">Reference proteome</keyword>
<dbReference type="Gene3D" id="3.40.50.300">
    <property type="entry name" value="P-loop containing nucleotide triphosphate hydrolases"/>
    <property type="match status" value="1"/>
</dbReference>
<proteinExistence type="predicted"/>
<evidence type="ECO:0000313" key="3">
    <source>
        <dbReference type="EMBL" id="RRC98492.1"/>
    </source>
</evidence>
<organism evidence="3 4">
    <name type="scientific">Amphritea balenae</name>
    <dbReference type="NCBI Taxonomy" id="452629"/>
    <lineage>
        <taxon>Bacteria</taxon>
        <taxon>Pseudomonadati</taxon>
        <taxon>Pseudomonadota</taxon>
        <taxon>Gammaproteobacteria</taxon>
        <taxon>Oceanospirillales</taxon>
        <taxon>Oceanospirillaceae</taxon>
        <taxon>Amphritea</taxon>
    </lineage>
</organism>
<comment type="caution">
    <text evidence="3">The sequence shown here is derived from an EMBL/GenBank/DDBJ whole genome shotgun (WGS) entry which is preliminary data.</text>
</comment>
<sequence length="317" mass="35504">MNDILDIINNLAFPYAEPALVGILIGSLFSAFSILVMRKKLPVAHSIAVIGLPRTGKTTLVTSIFAEIFSARMRRISLTLRGDETIKKVNDDIARLQRGEELGPTTDQDLFAYRADMVTGSSIFSRRYKVEIGDFPGEDSEELASSTDIDWLQKTPFFRWAIEADAFLFVVDASQLISGDKKAIDYTIHTINSYRASWQKIKDHYSDGLNDLKSKPITLVFTKIDALDDYVGRDGSITGPVQYKVIDESILSNVERELDFVMRDLIGFFRSESRNFSVTYTSAFGILSSLPLGDNTKLGMERTLSSVLPKIRPSLFK</sequence>
<dbReference type="CDD" id="cd00882">
    <property type="entry name" value="Ras_like_GTPase"/>
    <property type="match status" value="1"/>
</dbReference>
<accession>A0A3P1SQR0</accession>
<feature type="domain" description="Double-GTPase 2" evidence="2">
    <location>
        <begin position="47"/>
        <end position="238"/>
    </location>
</feature>
<dbReference type="AlphaFoldDB" id="A0A3P1SQR0"/>
<dbReference type="EMBL" id="RQXV01000007">
    <property type="protein sequence ID" value="RRC98492.1"/>
    <property type="molecule type" value="Genomic_DNA"/>
</dbReference>
<gene>
    <name evidence="3" type="ORF">EHS89_12785</name>
</gene>